<dbReference type="STRING" id="2017.SAMN05444320_104148"/>
<keyword evidence="3" id="KW-1185">Reference proteome</keyword>
<dbReference type="AlphaFoldDB" id="A0A1M5CTI9"/>
<dbReference type="PROSITE" id="PS50043">
    <property type="entry name" value="HTH_LUXR_2"/>
    <property type="match status" value="1"/>
</dbReference>
<reference evidence="2 3" key="1">
    <citation type="submission" date="2016-11" db="EMBL/GenBank/DDBJ databases">
        <authorList>
            <person name="Jaros S."/>
            <person name="Januszkiewicz K."/>
            <person name="Wedrychowicz H."/>
        </authorList>
    </citation>
    <scope>NUCLEOTIDE SEQUENCE [LARGE SCALE GENOMIC DNA]</scope>
    <source>
        <strain evidence="2 3">DSM 44523</strain>
    </source>
</reference>
<name>A0A1M5CTI9_STRHI</name>
<evidence type="ECO:0000313" key="2">
    <source>
        <dbReference type="EMBL" id="SHF57652.1"/>
    </source>
</evidence>
<dbReference type="RefSeq" id="WP_200797502.1">
    <property type="nucleotide sequence ID" value="NZ_FQVN01000004.1"/>
</dbReference>
<accession>A0A1M5CTI9</accession>
<feature type="domain" description="HTH luxR-type" evidence="1">
    <location>
        <begin position="727"/>
        <end position="792"/>
    </location>
</feature>
<dbReference type="GO" id="GO:0003677">
    <property type="term" value="F:DNA binding"/>
    <property type="evidence" value="ECO:0007669"/>
    <property type="project" value="InterPro"/>
</dbReference>
<dbReference type="InterPro" id="IPR036388">
    <property type="entry name" value="WH-like_DNA-bd_sf"/>
</dbReference>
<organism evidence="2 3">
    <name type="scientific">Streptoalloteichus hindustanus</name>
    <dbReference type="NCBI Taxonomy" id="2017"/>
    <lineage>
        <taxon>Bacteria</taxon>
        <taxon>Bacillati</taxon>
        <taxon>Actinomycetota</taxon>
        <taxon>Actinomycetes</taxon>
        <taxon>Pseudonocardiales</taxon>
        <taxon>Pseudonocardiaceae</taxon>
        <taxon>Streptoalloteichus</taxon>
    </lineage>
</organism>
<protein>
    <submittedName>
        <fullName evidence="2">Regulatory protein, luxR family</fullName>
    </submittedName>
</protein>
<proteinExistence type="predicted"/>
<sequence>MDSLRRAALGMGWRGRLLVVRGLPGSGRSEVLRAATAMWRAEGLRVAPAPVGRPSTQVVPRTVLVADDPAVPADALLACRQPGCLVVATCLDDDVELPEIADEVVDLPPLGDDDVVALLRNDAGLDEAAVDALRSALGSWFGNPGTVLALVGRLTEVGRLVPVRDRLCLAHLEVPIGLPPEHHLVRCAARVGDPARTVLEAAAVLGGVDLADLSVFAGGDLAAAGRAVDALVECGVLVADREGRLSCCCAALAATVVEQAGPDAARAVHWLVGRHLLDGLRRGLPVDRAALADHVAAAAPAVADGGALAGWLVEQVAEAERREPERAARWSASARRLGARTDLLPLVARTGQYDLLREVFDEEAAGADRARRWDLAAAGMLAELNGADPVPALADEPPSRLAAWWLGRLPSWTPLPPRADDVERLVSTAELTAIYHALRVEPRECAQALRAVRNGRAAERFDDLVEAGGGGDVATVLEIVLGQRYRSARNSPPRLYQEVVRGYAAADWTAALRAVRQLESHGAGTSPPHHMARLVAAAIHATRGEWRDAEAWLSKAGQDIRYSLVRSTVECAVLGRRGEHAAALDLAWSTLRLARTEGARWGRERLLLQALQIALRLGNRDMAEALMADAEDLYRRDGTRLTRQTVLLGRGLLHGDLASAAEGVDVVRQRGHRPDLLWACQILARFCDDSRNVIAELRSISHQGGTEFLLPARVNALLREFGVPAVRETGPTALSTMDRQIVELIREGQTNRQIASALRVSEKTVEHHLTRLFAWTGCRSRVELAAASLDGRIPGVRG</sequence>
<dbReference type="Proteomes" id="UP000184501">
    <property type="component" value="Unassembled WGS sequence"/>
</dbReference>
<dbReference type="Gene3D" id="1.10.10.10">
    <property type="entry name" value="Winged helix-like DNA-binding domain superfamily/Winged helix DNA-binding domain"/>
    <property type="match status" value="1"/>
</dbReference>
<dbReference type="InterPro" id="IPR016032">
    <property type="entry name" value="Sig_transdc_resp-reg_C-effctor"/>
</dbReference>
<dbReference type="GO" id="GO:0006355">
    <property type="term" value="P:regulation of DNA-templated transcription"/>
    <property type="evidence" value="ECO:0007669"/>
    <property type="project" value="InterPro"/>
</dbReference>
<gene>
    <name evidence="2" type="ORF">SAMN05444320_104148</name>
</gene>
<dbReference type="SUPFAM" id="SSF46894">
    <property type="entry name" value="C-terminal effector domain of the bipartite response regulators"/>
    <property type="match status" value="1"/>
</dbReference>
<evidence type="ECO:0000259" key="1">
    <source>
        <dbReference type="PROSITE" id="PS50043"/>
    </source>
</evidence>
<dbReference type="CDD" id="cd06170">
    <property type="entry name" value="LuxR_C_like"/>
    <property type="match status" value="1"/>
</dbReference>
<dbReference type="EMBL" id="FQVN01000004">
    <property type="protein sequence ID" value="SHF57652.1"/>
    <property type="molecule type" value="Genomic_DNA"/>
</dbReference>
<dbReference type="SMART" id="SM00421">
    <property type="entry name" value="HTH_LUXR"/>
    <property type="match status" value="1"/>
</dbReference>
<evidence type="ECO:0000313" key="3">
    <source>
        <dbReference type="Proteomes" id="UP000184501"/>
    </source>
</evidence>
<dbReference type="InterPro" id="IPR000792">
    <property type="entry name" value="Tscrpt_reg_LuxR_C"/>
</dbReference>
<dbReference type="Pfam" id="PF00196">
    <property type="entry name" value="GerE"/>
    <property type="match status" value="1"/>
</dbReference>
<dbReference type="PRINTS" id="PR00038">
    <property type="entry name" value="HTHLUXR"/>
</dbReference>